<dbReference type="InterPro" id="IPR000534">
    <property type="entry name" value="Semialdehyde_DH_NAD-bd"/>
</dbReference>
<dbReference type="Proteomes" id="UP000317778">
    <property type="component" value="Unassembled WGS sequence"/>
</dbReference>
<comment type="similarity">
    <text evidence="1">Belongs to the aspartate-semialdehyde dehydrogenase family.</text>
</comment>
<proteinExistence type="inferred from homology"/>
<dbReference type="EMBL" id="NJBO01000018">
    <property type="protein sequence ID" value="TKJ40515.1"/>
    <property type="molecule type" value="Genomic_DNA"/>
</dbReference>
<dbReference type="GO" id="GO:0008652">
    <property type="term" value="P:amino acid biosynthetic process"/>
    <property type="evidence" value="ECO:0007669"/>
    <property type="project" value="InterPro"/>
</dbReference>
<dbReference type="GO" id="GO:0046983">
    <property type="term" value="F:protein dimerization activity"/>
    <property type="evidence" value="ECO:0007669"/>
    <property type="project" value="InterPro"/>
</dbReference>
<evidence type="ECO:0000313" key="4">
    <source>
        <dbReference type="EMBL" id="TKJ40515.1"/>
    </source>
</evidence>
<evidence type="ECO:0000256" key="2">
    <source>
        <dbReference type="PIRSR" id="PIRSR000148-1"/>
    </source>
</evidence>
<dbReference type="SUPFAM" id="SSF51735">
    <property type="entry name" value="NAD(P)-binding Rossmann-fold domains"/>
    <property type="match status" value="1"/>
</dbReference>
<feature type="active site" description="Acyl-thioester intermediate" evidence="2">
    <location>
        <position position="126"/>
    </location>
</feature>
<sequence length="329" mass="36185">MRVGIIGATGLVGRTTLRILQERGFPVSELILFASQRSAGEKIEFKDKEVEVMAIGENWDLLADIFFCSVADDVARGILKDYKGEAWVIDKSKVFRMDPKVPLVVPEVNWDAVERLDSKIVANPNCTTIPFVMAMAAIRKVARPERTVVTSLQSASGAGKAALEELRLQREYVTAGEKMPEDAREVFPEILAANLIPQIGSFSEAGEASEERKLRDESRKILGDETLSIHATCVRVPVEVGHSLSVTCIFAEPIDLNAVRESMASFPGLKILPEGELITPVEITGSDEVFLSRLRRDPVAENVVHFWLCTDNLRKGAALNAVQIAETLI</sequence>
<dbReference type="GO" id="GO:0016620">
    <property type="term" value="F:oxidoreductase activity, acting on the aldehyde or oxo group of donors, NAD or NADP as acceptor"/>
    <property type="evidence" value="ECO:0007669"/>
    <property type="project" value="InterPro"/>
</dbReference>
<feature type="domain" description="Semialdehyde dehydrogenase NAD-binding" evidence="3">
    <location>
        <begin position="2"/>
        <end position="116"/>
    </location>
</feature>
<dbReference type="SMART" id="SM00859">
    <property type="entry name" value="Semialdhyde_dh"/>
    <property type="match status" value="1"/>
</dbReference>
<reference evidence="4 5" key="1">
    <citation type="submission" date="2017-06" db="EMBL/GenBank/DDBJ databases">
        <title>Novel microbial phyla capable of carbon fixation and sulfur reduction in deep-sea sediments.</title>
        <authorList>
            <person name="Huang J."/>
            <person name="Baker B."/>
            <person name="Wang Y."/>
        </authorList>
    </citation>
    <scope>NUCLEOTIDE SEQUENCE [LARGE SCALE GENOMIC DNA]</scope>
    <source>
        <strain evidence="4">B3_TA06</strain>
    </source>
</reference>
<dbReference type="GO" id="GO:0051287">
    <property type="term" value="F:NAD binding"/>
    <property type="evidence" value="ECO:0007669"/>
    <property type="project" value="InterPro"/>
</dbReference>
<dbReference type="AlphaFoldDB" id="A0A532UZX6"/>
<comment type="caution">
    <text evidence="4">The sequence shown here is derived from an EMBL/GenBank/DDBJ whole genome shotgun (WGS) entry which is preliminary data.</text>
</comment>
<evidence type="ECO:0000259" key="3">
    <source>
        <dbReference type="SMART" id="SM00859"/>
    </source>
</evidence>
<name>A0A532UZX6_UNCT6</name>
<accession>A0A532UZX6</accession>
<dbReference type="Pfam" id="PF02774">
    <property type="entry name" value="Semialdhyde_dhC"/>
    <property type="match status" value="1"/>
</dbReference>
<protein>
    <submittedName>
        <fullName evidence="4">Aspartate-semialdehyde dehydrogenase</fullName>
    </submittedName>
</protein>
<dbReference type="PIRSF" id="PIRSF000148">
    <property type="entry name" value="ASA_dh"/>
    <property type="match status" value="1"/>
</dbReference>
<dbReference type="Gene3D" id="3.30.360.10">
    <property type="entry name" value="Dihydrodipicolinate Reductase, domain 2"/>
    <property type="match status" value="1"/>
</dbReference>
<evidence type="ECO:0000256" key="1">
    <source>
        <dbReference type="ARBA" id="ARBA00010584"/>
    </source>
</evidence>
<dbReference type="PANTHER" id="PTHR46278">
    <property type="entry name" value="DEHYDROGENASE, PUTATIVE-RELATED"/>
    <property type="match status" value="1"/>
</dbReference>
<dbReference type="SUPFAM" id="SSF55347">
    <property type="entry name" value="Glyceraldehyde-3-phosphate dehydrogenase-like, C-terminal domain"/>
    <property type="match status" value="1"/>
</dbReference>
<dbReference type="InterPro" id="IPR036291">
    <property type="entry name" value="NAD(P)-bd_dom_sf"/>
</dbReference>
<dbReference type="PANTHER" id="PTHR46278:SF2">
    <property type="entry name" value="ASPARTATE-SEMIALDEHYDE DEHYDROGENASE"/>
    <property type="match status" value="1"/>
</dbReference>
<dbReference type="InterPro" id="IPR012280">
    <property type="entry name" value="Semialdhyde_DH_dimer_dom"/>
</dbReference>
<dbReference type="NCBIfam" id="NF011456">
    <property type="entry name" value="PRK14874.1"/>
    <property type="match status" value="1"/>
</dbReference>
<feature type="active site" description="Proton acceptor" evidence="2">
    <location>
        <position position="242"/>
    </location>
</feature>
<organism evidence="4 5">
    <name type="scientific">candidate division TA06 bacterium B3_TA06</name>
    <dbReference type="NCBI Taxonomy" id="2012487"/>
    <lineage>
        <taxon>Bacteria</taxon>
        <taxon>Bacteria division TA06</taxon>
    </lineage>
</organism>
<dbReference type="Gene3D" id="3.40.50.720">
    <property type="entry name" value="NAD(P)-binding Rossmann-like Domain"/>
    <property type="match status" value="1"/>
</dbReference>
<gene>
    <name evidence="4" type="ORF">CEE36_09500</name>
</gene>
<evidence type="ECO:0000313" key="5">
    <source>
        <dbReference type="Proteomes" id="UP000317778"/>
    </source>
</evidence>
<dbReference type="Pfam" id="PF01118">
    <property type="entry name" value="Semialdhyde_dh"/>
    <property type="match status" value="1"/>
</dbReference>